<protein>
    <recommendedName>
        <fullName evidence="2">GPI-anchored protein LLG1-like domain-containing protein</fullName>
    </recommendedName>
</protein>
<dbReference type="AlphaFoldDB" id="J3MDH9"/>
<dbReference type="HOGENOM" id="CLU_119747_0_0_1"/>
<dbReference type="RefSeq" id="XP_015693918.1">
    <property type="nucleotide sequence ID" value="XM_015838432.2"/>
</dbReference>
<feature type="signal peptide" evidence="1">
    <location>
        <begin position="1"/>
        <end position="20"/>
    </location>
</feature>
<keyword evidence="4" id="KW-1185">Reference proteome</keyword>
<dbReference type="GeneID" id="107304408"/>
<dbReference type="InterPro" id="IPR058888">
    <property type="entry name" value="LLG1-like"/>
</dbReference>
<dbReference type="OrthoDB" id="585255at2759"/>
<evidence type="ECO:0000313" key="4">
    <source>
        <dbReference type="Proteomes" id="UP000006038"/>
    </source>
</evidence>
<dbReference type="EnsemblPlants" id="OB06G20730.1">
    <property type="protein sequence ID" value="OB06G20730.1"/>
    <property type="gene ID" value="OB06G20730"/>
</dbReference>
<evidence type="ECO:0000313" key="3">
    <source>
        <dbReference type="EnsemblPlants" id="OB06G20730.1"/>
    </source>
</evidence>
<name>J3MDH9_ORYBR</name>
<organism evidence="3">
    <name type="scientific">Oryza brachyantha</name>
    <name type="common">malo sina</name>
    <dbReference type="NCBI Taxonomy" id="4533"/>
    <lineage>
        <taxon>Eukaryota</taxon>
        <taxon>Viridiplantae</taxon>
        <taxon>Streptophyta</taxon>
        <taxon>Embryophyta</taxon>
        <taxon>Tracheophyta</taxon>
        <taxon>Spermatophyta</taxon>
        <taxon>Magnoliopsida</taxon>
        <taxon>Liliopsida</taxon>
        <taxon>Poales</taxon>
        <taxon>Poaceae</taxon>
        <taxon>BOP clade</taxon>
        <taxon>Oryzoideae</taxon>
        <taxon>Oryzeae</taxon>
        <taxon>Oryzinae</taxon>
        <taxon>Oryza</taxon>
    </lineage>
</organism>
<dbReference type="Proteomes" id="UP000006038">
    <property type="component" value="Chromosome 6"/>
</dbReference>
<reference evidence="3" key="2">
    <citation type="submission" date="2013-04" db="UniProtKB">
        <authorList>
            <consortium name="EnsemblPlants"/>
        </authorList>
    </citation>
    <scope>IDENTIFICATION</scope>
</reference>
<dbReference type="eggNOG" id="ENOG502S17V">
    <property type="taxonomic scope" value="Eukaryota"/>
</dbReference>
<evidence type="ECO:0000259" key="2">
    <source>
        <dbReference type="Pfam" id="PF26578"/>
    </source>
</evidence>
<dbReference type="OMA" id="YLNAHGN"/>
<dbReference type="STRING" id="4533.J3MDH9"/>
<dbReference type="Pfam" id="PF26578">
    <property type="entry name" value="LLG1"/>
    <property type="match status" value="1"/>
</dbReference>
<sequence>MVLKNFVFLFFLLLSPPILSDGMLQVMSGGSMIRRNLLQTKKDCPVNFGTQNYSGITSSCKSPWPPDLCCPPFTEFACNFTQYLNDGSNSCAETMFSYLNLIGGYPPDLFASECRGDKDGLPCNVSGSSDQTGSGGSSGAHGSMPEMCSLVMTLTVSGLGMMMLLLC</sequence>
<evidence type="ECO:0000256" key="1">
    <source>
        <dbReference type="SAM" id="SignalP"/>
    </source>
</evidence>
<dbReference type="PANTHER" id="PTHR31533">
    <property type="entry name" value="GPI-ANCHORED PROTEIN LLG1-RELATED-RELATED"/>
    <property type="match status" value="1"/>
</dbReference>
<feature type="domain" description="GPI-anchored protein LLG1-like" evidence="2">
    <location>
        <begin position="46"/>
        <end position="121"/>
    </location>
</feature>
<accession>J3MDH9</accession>
<proteinExistence type="predicted"/>
<feature type="chain" id="PRO_5003773726" description="GPI-anchored protein LLG1-like domain-containing protein" evidence="1">
    <location>
        <begin position="21"/>
        <end position="167"/>
    </location>
</feature>
<dbReference type="KEGG" id="obr:107304408"/>
<gene>
    <name evidence="3" type="primary">LOC107304408</name>
</gene>
<keyword evidence="1" id="KW-0732">Signal</keyword>
<reference evidence="3" key="1">
    <citation type="journal article" date="2013" name="Nat. Commun.">
        <title>Whole-genome sequencing of Oryza brachyantha reveals mechanisms underlying Oryza genome evolution.</title>
        <authorList>
            <person name="Chen J."/>
            <person name="Huang Q."/>
            <person name="Gao D."/>
            <person name="Wang J."/>
            <person name="Lang Y."/>
            <person name="Liu T."/>
            <person name="Li B."/>
            <person name="Bai Z."/>
            <person name="Luis Goicoechea J."/>
            <person name="Liang C."/>
            <person name="Chen C."/>
            <person name="Zhang W."/>
            <person name="Sun S."/>
            <person name="Liao Y."/>
            <person name="Zhang X."/>
            <person name="Yang L."/>
            <person name="Song C."/>
            <person name="Wang M."/>
            <person name="Shi J."/>
            <person name="Liu G."/>
            <person name="Liu J."/>
            <person name="Zhou H."/>
            <person name="Zhou W."/>
            <person name="Yu Q."/>
            <person name="An N."/>
            <person name="Chen Y."/>
            <person name="Cai Q."/>
            <person name="Wang B."/>
            <person name="Liu B."/>
            <person name="Min J."/>
            <person name="Huang Y."/>
            <person name="Wu H."/>
            <person name="Li Z."/>
            <person name="Zhang Y."/>
            <person name="Yin Y."/>
            <person name="Song W."/>
            <person name="Jiang J."/>
            <person name="Jackson S.A."/>
            <person name="Wing R.A."/>
            <person name="Wang J."/>
            <person name="Chen M."/>
        </authorList>
    </citation>
    <scope>NUCLEOTIDE SEQUENCE [LARGE SCALE GENOMIC DNA]</scope>
    <source>
        <strain evidence="3">cv. IRGC 101232</strain>
    </source>
</reference>
<dbReference type="InterPro" id="IPR039307">
    <property type="entry name" value="LORELEI-like"/>
</dbReference>
<dbReference type="PANTHER" id="PTHR31533:SF2">
    <property type="entry name" value="GPI-ANCHORED PROTEIN LLG1"/>
    <property type="match status" value="1"/>
</dbReference>
<dbReference type="Gramene" id="OB06G20730.1">
    <property type="protein sequence ID" value="OB06G20730.1"/>
    <property type="gene ID" value="OB06G20730"/>
</dbReference>